<dbReference type="EMBL" id="LIZY01000135">
    <property type="protein sequence ID" value="KPJ62008.1"/>
    <property type="molecule type" value="Genomic_DNA"/>
</dbReference>
<comment type="caution">
    <text evidence="7">The sequence shown here is derived from an EMBL/GenBank/DDBJ whole genome shotgun (WGS) entry which is preliminary data.</text>
</comment>
<reference evidence="7 8" key="1">
    <citation type="journal article" date="2015" name="Microbiome">
        <title>Genomic resolution of linkages in carbon, nitrogen, and sulfur cycling among widespread estuary sediment bacteria.</title>
        <authorList>
            <person name="Baker B.J."/>
            <person name="Lazar C.S."/>
            <person name="Teske A.P."/>
            <person name="Dick G.J."/>
        </authorList>
    </citation>
    <scope>NUCLEOTIDE SEQUENCE [LARGE SCALE GENOMIC DNA]</scope>
    <source>
        <strain evidence="7">DG_56</strain>
    </source>
</reference>
<dbReference type="Pfam" id="PF18911">
    <property type="entry name" value="PKD_4"/>
    <property type="match status" value="2"/>
</dbReference>
<evidence type="ECO:0000256" key="1">
    <source>
        <dbReference type="ARBA" id="ARBA00004141"/>
    </source>
</evidence>
<keyword evidence="3" id="KW-0677">Repeat</keyword>
<accession>A0A0S7XHT8</accession>
<dbReference type="SUPFAM" id="SSF49299">
    <property type="entry name" value="PKD domain"/>
    <property type="match status" value="2"/>
</dbReference>
<keyword evidence="4" id="KW-1133">Transmembrane helix</keyword>
<evidence type="ECO:0000256" key="2">
    <source>
        <dbReference type="ARBA" id="ARBA00022692"/>
    </source>
</evidence>
<dbReference type="PANTHER" id="PTHR46730:SF4">
    <property type="entry name" value="POLYCYSTIC KIDNEY DISEASE PROTEIN 1-LIKE 1"/>
    <property type="match status" value="1"/>
</dbReference>
<proteinExistence type="predicted"/>
<dbReference type="CDD" id="cd00146">
    <property type="entry name" value="PKD"/>
    <property type="match status" value="2"/>
</dbReference>
<dbReference type="GO" id="GO:0005886">
    <property type="term" value="C:plasma membrane"/>
    <property type="evidence" value="ECO:0007669"/>
    <property type="project" value="TreeGrafter"/>
</dbReference>
<dbReference type="AlphaFoldDB" id="A0A0S7XHT8"/>
<evidence type="ECO:0000313" key="8">
    <source>
        <dbReference type="Proteomes" id="UP000052020"/>
    </source>
</evidence>
<dbReference type="InterPro" id="IPR035986">
    <property type="entry name" value="PKD_dom_sf"/>
</dbReference>
<dbReference type="GO" id="GO:0005261">
    <property type="term" value="F:monoatomic cation channel activity"/>
    <property type="evidence" value="ECO:0007669"/>
    <property type="project" value="TreeGrafter"/>
</dbReference>
<evidence type="ECO:0000313" key="7">
    <source>
        <dbReference type="EMBL" id="KPJ62008.1"/>
    </source>
</evidence>
<name>A0A0S7XHT8_9BACT</name>
<dbReference type="PROSITE" id="PS50093">
    <property type="entry name" value="PKD"/>
    <property type="match status" value="2"/>
</dbReference>
<feature type="domain" description="PKD" evidence="6">
    <location>
        <begin position="70"/>
        <end position="151"/>
    </location>
</feature>
<gene>
    <name evidence="7" type="ORF">AMK68_05445</name>
</gene>
<dbReference type="PANTHER" id="PTHR46730">
    <property type="entry name" value="POLYCYSTIN-1"/>
    <property type="match status" value="1"/>
</dbReference>
<dbReference type="InterPro" id="IPR000601">
    <property type="entry name" value="PKD_dom"/>
</dbReference>
<organism evidence="7 8">
    <name type="scientific">candidate division KD3-62 bacterium DG_56</name>
    <dbReference type="NCBI Taxonomy" id="1704032"/>
    <lineage>
        <taxon>Bacteria</taxon>
        <taxon>candidate division KD3-62</taxon>
    </lineage>
</organism>
<dbReference type="InterPro" id="IPR022409">
    <property type="entry name" value="PKD/Chitinase_dom"/>
</dbReference>
<protein>
    <recommendedName>
        <fullName evidence="6">PKD domain-containing protein</fullName>
    </recommendedName>
</protein>
<evidence type="ECO:0000256" key="4">
    <source>
        <dbReference type="ARBA" id="ARBA00022989"/>
    </source>
</evidence>
<sequence>MTTPTAEAIDPDGTVIGYAWDFGDGETAQGQAVSHQYAVGADFHVVCTVTDNDGGVGTCVATVIVLGTPPQACFTEDKHGAEPGETINFDASCTPDPCLTILGYEWDFGDGATEVGETTSHAYTESGTYTVSLTVYDIEGRSDTVSDTKIISPGICVSLAGHRWHLITLPCQPADPDPWEVLDELHPPNQEIDLLTGNLHRYDHANQKYVTYRRETPAEFGPISPGTGYWLYLFENADICYAADCTAAPGTLHFDTVGWYLIGPSLGQDVPVADCTVYHDGEPPLPFADAANVWIQDPMIYYDGTGYKSCGIYPQDNDDHFRAFLGYWLCTFVNDVTLAFP</sequence>
<dbReference type="SMART" id="SM00089">
    <property type="entry name" value="PKD"/>
    <property type="match status" value="2"/>
</dbReference>
<comment type="subcellular location">
    <subcellularLocation>
        <location evidence="1">Membrane</location>
        <topology evidence="1">Multi-pass membrane protein</topology>
    </subcellularLocation>
</comment>
<evidence type="ECO:0000259" key="6">
    <source>
        <dbReference type="PROSITE" id="PS50093"/>
    </source>
</evidence>
<evidence type="ECO:0000256" key="3">
    <source>
        <dbReference type="ARBA" id="ARBA00022737"/>
    </source>
</evidence>
<feature type="domain" description="PKD" evidence="6">
    <location>
        <begin position="1"/>
        <end position="65"/>
    </location>
</feature>
<keyword evidence="2" id="KW-0812">Transmembrane</keyword>
<evidence type="ECO:0000256" key="5">
    <source>
        <dbReference type="ARBA" id="ARBA00023136"/>
    </source>
</evidence>
<dbReference type="Gene3D" id="2.60.40.10">
    <property type="entry name" value="Immunoglobulins"/>
    <property type="match status" value="2"/>
</dbReference>
<dbReference type="Proteomes" id="UP000052020">
    <property type="component" value="Unassembled WGS sequence"/>
</dbReference>
<dbReference type="InterPro" id="IPR013783">
    <property type="entry name" value="Ig-like_fold"/>
</dbReference>
<dbReference type="PATRIC" id="fig|1704032.3.peg.1026"/>
<dbReference type="GO" id="GO:0006816">
    <property type="term" value="P:calcium ion transport"/>
    <property type="evidence" value="ECO:0007669"/>
    <property type="project" value="TreeGrafter"/>
</dbReference>
<keyword evidence="5" id="KW-0472">Membrane</keyword>